<dbReference type="Pfam" id="PF07715">
    <property type="entry name" value="Plug"/>
    <property type="match status" value="1"/>
</dbReference>
<dbReference type="PANTHER" id="PTHR30069">
    <property type="entry name" value="TONB-DEPENDENT OUTER MEMBRANE RECEPTOR"/>
    <property type="match status" value="1"/>
</dbReference>
<dbReference type="RefSeq" id="WP_235312762.1">
    <property type="nucleotide sequence ID" value="NZ_JAKGAS010000005.1"/>
</dbReference>
<dbReference type="InterPro" id="IPR000531">
    <property type="entry name" value="Beta-barrel_TonB"/>
</dbReference>
<reference evidence="16 17" key="1">
    <citation type="submission" date="2022-01" db="EMBL/GenBank/DDBJ databases">
        <title>Paraglaciecola sp. G1-23.</title>
        <authorList>
            <person name="Jin M.S."/>
            <person name="Han D.M."/>
            <person name="Kim H.M."/>
            <person name="Jeon C.O."/>
        </authorList>
    </citation>
    <scope>NUCLEOTIDE SEQUENCE [LARGE SCALE GENOMIC DNA]</scope>
    <source>
        <strain evidence="16 17">G1-23</strain>
    </source>
</reference>
<evidence type="ECO:0000256" key="5">
    <source>
        <dbReference type="ARBA" id="ARBA00022692"/>
    </source>
</evidence>
<evidence type="ECO:0000313" key="17">
    <source>
        <dbReference type="Proteomes" id="UP001521137"/>
    </source>
</evidence>
<keyword evidence="4 11" id="KW-1134">Transmembrane beta strand</keyword>
<evidence type="ECO:0000256" key="10">
    <source>
        <dbReference type="ARBA" id="ARBA00023237"/>
    </source>
</evidence>
<keyword evidence="9 16" id="KW-0675">Receptor</keyword>
<dbReference type="Pfam" id="PF00593">
    <property type="entry name" value="TonB_dep_Rec_b-barrel"/>
    <property type="match status" value="1"/>
</dbReference>
<name>A0ABS9D8Q0_9ALTE</name>
<feature type="signal peptide" evidence="13">
    <location>
        <begin position="1"/>
        <end position="23"/>
    </location>
</feature>
<evidence type="ECO:0000313" key="16">
    <source>
        <dbReference type="EMBL" id="MCF2948767.1"/>
    </source>
</evidence>
<evidence type="ECO:0000256" key="7">
    <source>
        <dbReference type="ARBA" id="ARBA00023077"/>
    </source>
</evidence>
<keyword evidence="17" id="KW-1185">Reference proteome</keyword>
<evidence type="ECO:0000256" key="8">
    <source>
        <dbReference type="ARBA" id="ARBA00023136"/>
    </source>
</evidence>
<keyword evidence="6 13" id="KW-0732">Signal</keyword>
<evidence type="ECO:0000256" key="13">
    <source>
        <dbReference type="SAM" id="SignalP"/>
    </source>
</evidence>
<dbReference type="Gene3D" id="2.40.170.20">
    <property type="entry name" value="TonB-dependent receptor, beta-barrel domain"/>
    <property type="match status" value="1"/>
</dbReference>
<evidence type="ECO:0000256" key="3">
    <source>
        <dbReference type="ARBA" id="ARBA00022448"/>
    </source>
</evidence>
<dbReference type="CDD" id="cd01347">
    <property type="entry name" value="ligand_gated_channel"/>
    <property type="match status" value="1"/>
</dbReference>
<feature type="domain" description="TonB-dependent receptor plug" evidence="15">
    <location>
        <begin position="63"/>
        <end position="162"/>
    </location>
</feature>
<keyword evidence="5 11" id="KW-0812">Transmembrane</keyword>
<evidence type="ECO:0000256" key="4">
    <source>
        <dbReference type="ARBA" id="ARBA00022452"/>
    </source>
</evidence>
<dbReference type="InterPro" id="IPR036942">
    <property type="entry name" value="Beta-barrel_TonB_sf"/>
</dbReference>
<evidence type="ECO:0000256" key="1">
    <source>
        <dbReference type="ARBA" id="ARBA00004571"/>
    </source>
</evidence>
<proteinExistence type="inferred from homology"/>
<comment type="similarity">
    <text evidence="2">Belongs to the TonB-dependent receptor family. Hemoglobin/haptoglobin binding protein subfamily.</text>
</comment>
<dbReference type="PANTHER" id="PTHR30069:SF29">
    <property type="entry name" value="HEMOGLOBIN AND HEMOGLOBIN-HAPTOGLOBIN-BINDING PROTEIN 1-RELATED"/>
    <property type="match status" value="1"/>
</dbReference>
<comment type="caution">
    <text evidence="16">The sequence shown here is derived from an EMBL/GenBank/DDBJ whole genome shotgun (WGS) entry which is preliminary data.</text>
</comment>
<evidence type="ECO:0000256" key="9">
    <source>
        <dbReference type="ARBA" id="ARBA00023170"/>
    </source>
</evidence>
<organism evidence="16 17">
    <name type="scientific">Paraglaciecola algarum</name>
    <dbReference type="NCBI Taxonomy" id="3050085"/>
    <lineage>
        <taxon>Bacteria</taxon>
        <taxon>Pseudomonadati</taxon>
        <taxon>Pseudomonadota</taxon>
        <taxon>Gammaproteobacteria</taxon>
        <taxon>Alteromonadales</taxon>
        <taxon>Alteromonadaceae</taxon>
        <taxon>Paraglaciecola</taxon>
    </lineage>
</organism>
<sequence>MTIKLNLIASAILLGLNSSGVYAAALVNNHKVQNKNTQFNTIESITVLGKAATEDADLGGISLKELPANTHVVGRAEIERLRFVGPNEFLDRIPGETQVRNLRIPDGGKSYTIPMLDGMPLESPYEGATQRLDRTNTSDIQRVEIIKGPASALYANNAFGGVVNVVSRDAPNTPETKISVEAGDFNRLRAGINTGGKVNNIGYFFDLNTRNLEGLRDLSQNDRDQASGKLIFHPSDITRISTRFEYLDETVIARGDLTAEQMAEDPTQAGGLSSSTDLQQNAISVKVDHLTESGKIEAQLVRREKDTIGESRFSGPQDENDLAYNGKLMYRHDLDSADIVVGLDRYDSSQNVKQYARGDASLSGTFTPYTNELSVNAYFGQYQIHATEQITLTAGLRHEDIKLSSSLYSQNASFSDTSPKLGVTYQLSPDNMLWLGISEGFYAPNMGHLFDMEDGNPDLKSEEARNIEMGFRGSWKNWHYDTSIYQNKISNYLVTQEFVRVVDEQEQEYQLTTNAGKVDIKGIETVIEYAPKDAQWRAGLTHTFTDNTYDSFVQSTPGADDDLSGKVLRRSPDHHLNMRVAWLPMAGLSAELEADMYSHYFADAVNSPESKFTRGDRINLRINYEFAQWRVWFHGLNLTDTMEDRATYSRGRMTFRTIDGRTFYAGVSYTF</sequence>
<dbReference type="Proteomes" id="UP001521137">
    <property type="component" value="Unassembled WGS sequence"/>
</dbReference>
<protein>
    <submittedName>
        <fullName evidence="16">TonB-dependent receptor</fullName>
    </submittedName>
</protein>
<feature type="chain" id="PRO_5045562658" evidence="13">
    <location>
        <begin position="24"/>
        <end position="671"/>
    </location>
</feature>
<feature type="domain" description="TonB-dependent receptor-like beta-barrel" evidence="14">
    <location>
        <begin position="228"/>
        <end position="638"/>
    </location>
</feature>
<dbReference type="InterPro" id="IPR037066">
    <property type="entry name" value="Plug_dom_sf"/>
</dbReference>
<keyword evidence="3 11" id="KW-0813">Transport</keyword>
<dbReference type="InterPro" id="IPR012910">
    <property type="entry name" value="Plug_dom"/>
</dbReference>
<keyword evidence="10 11" id="KW-0998">Cell outer membrane</keyword>
<dbReference type="InterPro" id="IPR039426">
    <property type="entry name" value="TonB-dep_rcpt-like"/>
</dbReference>
<evidence type="ECO:0000259" key="14">
    <source>
        <dbReference type="Pfam" id="PF00593"/>
    </source>
</evidence>
<evidence type="ECO:0000256" key="12">
    <source>
        <dbReference type="RuleBase" id="RU003357"/>
    </source>
</evidence>
<dbReference type="Gene3D" id="2.170.130.10">
    <property type="entry name" value="TonB-dependent receptor, plug domain"/>
    <property type="match status" value="1"/>
</dbReference>
<dbReference type="PROSITE" id="PS52016">
    <property type="entry name" value="TONB_DEPENDENT_REC_3"/>
    <property type="match status" value="1"/>
</dbReference>
<accession>A0ABS9D8Q0</accession>
<dbReference type="EMBL" id="JAKGAS010000005">
    <property type="protein sequence ID" value="MCF2948767.1"/>
    <property type="molecule type" value="Genomic_DNA"/>
</dbReference>
<evidence type="ECO:0000259" key="15">
    <source>
        <dbReference type="Pfam" id="PF07715"/>
    </source>
</evidence>
<evidence type="ECO:0000256" key="11">
    <source>
        <dbReference type="PROSITE-ProRule" id="PRU01360"/>
    </source>
</evidence>
<keyword evidence="8 11" id="KW-0472">Membrane</keyword>
<evidence type="ECO:0000256" key="6">
    <source>
        <dbReference type="ARBA" id="ARBA00022729"/>
    </source>
</evidence>
<evidence type="ECO:0000256" key="2">
    <source>
        <dbReference type="ARBA" id="ARBA00008143"/>
    </source>
</evidence>
<comment type="subcellular location">
    <subcellularLocation>
        <location evidence="1 11">Cell outer membrane</location>
        <topology evidence="1 11">Multi-pass membrane protein</topology>
    </subcellularLocation>
</comment>
<dbReference type="SUPFAM" id="SSF56935">
    <property type="entry name" value="Porins"/>
    <property type="match status" value="1"/>
</dbReference>
<gene>
    <name evidence="16" type="ORF">L0668_11665</name>
</gene>
<keyword evidence="7 12" id="KW-0798">TonB box</keyword>